<protein>
    <submittedName>
        <fullName evidence="4">ABC transporter C family member 13</fullName>
    </submittedName>
</protein>
<proteinExistence type="predicted"/>
<dbReference type="Pfam" id="PF00122">
    <property type="entry name" value="E1-E2_ATPase"/>
    <property type="match status" value="1"/>
</dbReference>
<feature type="domain" description="ABC transporter" evidence="3">
    <location>
        <begin position="8"/>
        <end position="241"/>
    </location>
</feature>
<evidence type="ECO:0000313" key="5">
    <source>
        <dbReference type="Proteomes" id="UP001151760"/>
    </source>
</evidence>
<dbReference type="InterPro" id="IPR017871">
    <property type="entry name" value="ABC_transporter-like_CS"/>
</dbReference>
<dbReference type="PANTHER" id="PTHR24223:SF330">
    <property type="entry name" value="ATP-BINDING CASSETTE SUB-FAMILY C MEMBER 10"/>
    <property type="match status" value="1"/>
</dbReference>
<dbReference type="SUPFAM" id="SSF52540">
    <property type="entry name" value="P-loop containing nucleoside triphosphate hydrolases"/>
    <property type="match status" value="1"/>
</dbReference>
<comment type="caution">
    <text evidence="4">The sequence shown here is derived from an EMBL/GenBank/DDBJ whole genome shotgun (WGS) entry which is preliminary data.</text>
</comment>
<dbReference type="InterPro" id="IPR050173">
    <property type="entry name" value="ABC_transporter_C-like"/>
</dbReference>
<dbReference type="PROSITE" id="PS50893">
    <property type="entry name" value="ABC_TRANSPORTER_2"/>
    <property type="match status" value="1"/>
</dbReference>
<dbReference type="Pfam" id="PF00005">
    <property type="entry name" value="ABC_tran"/>
    <property type="match status" value="1"/>
</dbReference>
<evidence type="ECO:0000313" key="4">
    <source>
        <dbReference type="EMBL" id="GJT95582.1"/>
    </source>
</evidence>
<reference evidence="4" key="1">
    <citation type="journal article" date="2022" name="Int. J. Mol. Sci.">
        <title>Draft Genome of Tanacetum Coccineum: Genomic Comparison of Closely Related Tanacetum-Family Plants.</title>
        <authorList>
            <person name="Yamashiro T."/>
            <person name="Shiraishi A."/>
            <person name="Nakayama K."/>
            <person name="Satake H."/>
        </authorList>
    </citation>
    <scope>NUCLEOTIDE SEQUENCE</scope>
</reference>
<evidence type="ECO:0000256" key="2">
    <source>
        <dbReference type="ARBA" id="ARBA00022840"/>
    </source>
</evidence>
<dbReference type="Proteomes" id="UP001151760">
    <property type="component" value="Unassembled WGS sequence"/>
</dbReference>
<evidence type="ECO:0000259" key="3">
    <source>
        <dbReference type="PROSITE" id="PS50893"/>
    </source>
</evidence>
<dbReference type="InterPro" id="IPR059000">
    <property type="entry name" value="ATPase_P-type_domA"/>
</dbReference>
<dbReference type="PANTHER" id="PTHR24223">
    <property type="entry name" value="ATP-BINDING CASSETTE SUB-FAMILY C"/>
    <property type="match status" value="1"/>
</dbReference>
<dbReference type="PROSITE" id="PS00211">
    <property type="entry name" value="ABC_TRANSPORTER_1"/>
    <property type="match status" value="1"/>
</dbReference>
<accession>A0ABQ5I625</accession>
<dbReference type="InterPro" id="IPR008250">
    <property type="entry name" value="ATPase_P-typ_transduc_dom_A_sf"/>
</dbReference>
<dbReference type="SUPFAM" id="SSF81653">
    <property type="entry name" value="Calcium ATPase, transduction domain A"/>
    <property type="match status" value="1"/>
</dbReference>
<name>A0ABQ5I625_9ASTR</name>
<reference evidence="4" key="2">
    <citation type="submission" date="2022-01" db="EMBL/GenBank/DDBJ databases">
        <authorList>
            <person name="Yamashiro T."/>
            <person name="Shiraishi A."/>
            <person name="Satake H."/>
            <person name="Nakayama K."/>
        </authorList>
    </citation>
    <scope>NUCLEOTIDE SEQUENCE</scope>
</reference>
<gene>
    <name evidence="4" type="ORF">Tco_1091100</name>
</gene>
<organism evidence="4 5">
    <name type="scientific">Tanacetum coccineum</name>
    <dbReference type="NCBI Taxonomy" id="301880"/>
    <lineage>
        <taxon>Eukaryota</taxon>
        <taxon>Viridiplantae</taxon>
        <taxon>Streptophyta</taxon>
        <taxon>Embryophyta</taxon>
        <taxon>Tracheophyta</taxon>
        <taxon>Spermatophyta</taxon>
        <taxon>Magnoliopsida</taxon>
        <taxon>eudicotyledons</taxon>
        <taxon>Gunneridae</taxon>
        <taxon>Pentapetalae</taxon>
        <taxon>asterids</taxon>
        <taxon>campanulids</taxon>
        <taxon>Asterales</taxon>
        <taxon>Asteraceae</taxon>
        <taxon>Asteroideae</taxon>
        <taxon>Anthemideae</taxon>
        <taxon>Anthemidinae</taxon>
        <taxon>Tanacetum</taxon>
    </lineage>
</organism>
<sequence>MSSLMNIVPQKAILAYSGKEVNTNHVEINTRVVVKAGTMIPIDGVVIEGNCEVGAQALTGVGKEGLSSIPDIVPDGINIADISLRYLRSRFAVVPQTSFLFKGSLRDNLDPLNLNDDLKIWNALKTCHIEEEVRAIGGLDMQMKESRNSFSVGQRQLLCLARAFLKSTMELCLDECTENVDTQTAAKLKDAKSSECKGLTVITIVHRISTILHMDNVLVLDQGVLEESSNTNKGQETALGI</sequence>
<dbReference type="InterPro" id="IPR003439">
    <property type="entry name" value="ABC_transporter-like_ATP-bd"/>
</dbReference>
<keyword evidence="2" id="KW-0067">ATP-binding</keyword>
<dbReference type="EMBL" id="BQNB010020403">
    <property type="protein sequence ID" value="GJT95582.1"/>
    <property type="molecule type" value="Genomic_DNA"/>
</dbReference>
<dbReference type="Gene3D" id="3.40.50.300">
    <property type="entry name" value="P-loop containing nucleotide triphosphate hydrolases"/>
    <property type="match status" value="1"/>
</dbReference>
<evidence type="ECO:0000256" key="1">
    <source>
        <dbReference type="ARBA" id="ARBA00022741"/>
    </source>
</evidence>
<keyword evidence="5" id="KW-1185">Reference proteome</keyword>
<dbReference type="Gene3D" id="2.70.150.10">
    <property type="entry name" value="Calcium-transporting ATPase, cytoplasmic transduction domain A"/>
    <property type="match status" value="1"/>
</dbReference>
<dbReference type="InterPro" id="IPR027417">
    <property type="entry name" value="P-loop_NTPase"/>
</dbReference>
<keyword evidence="1" id="KW-0547">Nucleotide-binding</keyword>